<dbReference type="EMBL" id="JAENHM010000053">
    <property type="protein sequence ID" value="MBK1839244.1"/>
    <property type="molecule type" value="Genomic_DNA"/>
</dbReference>
<feature type="domain" description="HTH crp-type" evidence="5">
    <location>
        <begin position="155"/>
        <end position="229"/>
    </location>
</feature>
<accession>A0ABS1F743</accession>
<dbReference type="PANTHER" id="PTHR24567:SF68">
    <property type="entry name" value="DNA-BINDING TRANSCRIPTIONAL DUAL REGULATOR CRP"/>
    <property type="match status" value="1"/>
</dbReference>
<name>A0ABS1F743_9PROT</name>
<proteinExistence type="predicted"/>
<dbReference type="SMART" id="SM00419">
    <property type="entry name" value="HTH_CRP"/>
    <property type="match status" value="1"/>
</dbReference>
<dbReference type="InterPro" id="IPR000595">
    <property type="entry name" value="cNMP-bd_dom"/>
</dbReference>
<dbReference type="Pfam" id="PF13545">
    <property type="entry name" value="HTH_Crp_2"/>
    <property type="match status" value="1"/>
</dbReference>
<sequence length="274" mass="31107">MTRAPASRALDTTPLWLKLSSYLVLSEEEKMYLADLERTIAREPPRTDLLQQGEKYRDVRIIRDGWAIRHKALPDGRRQVVNFVLPGDIIGMYCTLFESADHSVTTLTAVEVASFPPERIGEMFRSFPRLAAALAWSGAREEAMVAERLLSLGRRTALERTAHLIVELLRRLSVVNMATDGHFVLPVTQEILADALGLSIVHINRTLRRLRDSGLIELNGQRITVNDVRQLASVGQFDELYLHLIRVPKRLERAFAGPRHQNNNKREDDDRAKA</sequence>
<dbReference type="RefSeq" id="WP_200194969.1">
    <property type="nucleotide sequence ID" value="NZ_JAENHM010000053.1"/>
</dbReference>
<evidence type="ECO:0000313" key="7">
    <source>
        <dbReference type="Proteomes" id="UP000652760"/>
    </source>
</evidence>
<evidence type="ECO:0000256" key="4">
    <source>
        <dbReference type="SAM" id="MobiDB-lite"/>
    </source>
</evidence>
<evidence type="ECO:0000256" key="3">
    <source>
        <dbReference type="ARBA" id="ARBA00023163"/>
    </source>
</evidence>
<feature type="compositionally biased region" description="Basic and acidic residues" evidence="4">
    <location>
        <begin position="264"/>
        <end position="274"/>
    </location>
</feature>
<evidence type="ECO:0000259" key="5">
    <source>
        <dbReference type="PROSITE" id="PS51063"/>
    </source>
</evidence>
<dbReference type="Gene3D" id="1.10.10.10">
    <property type="entry name" value="Winged helix-like DNA-binding domain superfamily/Winged helix DNA-binding domain"/>
    <property type="match status" value="1"/>
</dbReference>
<dbReference type="InterPro" id="IPR012318">
    <property type="entry name" value="HTH_CRP"/>
</dbReference>
<dbReference type="Pfam" id="PF00027">
    <property type="entry name" value="cNMP_binding"/>
    <property type="match status" value="1"/>
</dbReference>
<dbReference type="InterPro" id="IPR018490">
    <property type="entry name" value="cNMP-bd_dom_sf"/>
</dbReference>
<dbReference type="InterPro" id="IPR014710">
    <property type="entry name" value="RmlC-like_jellyroll"/>
</dbReference>
<evidence type="ECO:0000313" key="6">
    <source>
        <dbReference type="EMBL" id="MBK1839244.1"/>
    </source>
</evidence>
<keyword evidence="1" id="KW-0805">Transcription regulation</keyword>
<organism evidence="6 7">
    <name type="scientific">Azospirillum endophyticum</name>
    <dbReference type="NCBI Taxonomy" id="2800326"/>
    <lineage>
        <taxon>Bacteria</taxon>
        <taxon>Pseudomonadati</taxon>
        <taxon>Pseudomonadota</taxon>
        <taxon>Alphaproteobacteria</taxon>
        <taxon>Rhodospirillales</taxon>
        <taxon>Azospirillaceae</taxon>
        <taxon>Azospirillum</taxon>
    </lineage>
</organism>
<feature type="region of interest" description="Disordered" evidence="4">
    <location>
        <begin position="255"/>
        <end position="274"/>
    </location>
</feature>
<keyword evidence="7" id="KW-1185">Reference proteome</keyword>
<dbReference type="PANTHER" id="PTHR24567">
    <property type="entry name" value="CRP FAMILY TRANSCRIPTIONAL REGULATORY PROTEIN"/>
    <property type="match status" value="1"/>
</dbReference>
<keyword evidence="3" id="KW-0804">Transcription</keyword>
<evidence type="ECO:0000256" key="2">
    <source>
        <dbReference type="ARBA" id="ARBA00023125"/>
    </source>
</evidence>
<comment type="caution">
    <text evidence="6">The sequence shown here is derived from an EMBL/GenBank/DDBJ whole genome shotgun (WGS) entry which is preliminary data.</text>
</comment>
<dbReference type="InterPro" id="IPR036388">
    <property type="entry name" value="WH-like_DNA-bd_sf"/>
</dbReference>
<dbReference type="InterPro" id="IPR036390">
    <property type="entry name" value="WH_DNA-bd_sf"/>
</dbReference>
<dbReference type="Gene3D" id="2.60.120.10">
    <property type="entry name" value="Jelly Rolls"/>
    <property type="match status" value="1"/>
</dbReference>
<protein>
    <submittedName>
        <fullName evidence="6">Crp/Fnr family transcriptional regulator</fullName>
    </submittedName>
</protein>
<reference evidence="7" key="1">
    <citation type="submission" date="2021-01" db="EMBL/GenBank/DDBJ databases">
        <title>Genome public.</title>
        <authorList>
            <person name="Liu C."/>
            <person name="Sun Q."/>
        </authorList>
    </citation>
    <scope>NUCLEOTIDE SEQUENCE [LARGE SCALE GENOMIC DNA]</scope>
    <source>
        <strain evidence="7">YIM B02556</strain>
    </source>
</reference>
<gene>
    <name evidence="6" type="ORF">JHL17_17680</name>
</gene>
<keyword evidence="2" id="KW-0238">DNA-binding</keyword>
<dbReference type="PROSITE" id="PS51063">
    <property type="entry name" value="HTH_CRP_2"/>
    <property type="match status" value="1"/>
</dbReference>
<dbReference type="CDD" id="cd00092">
    <property type="entry name" value="HTH_CRP"/>
    <property type="match status" value="1"/>
</dbReference>
<evidence type="ECO:0000256" key="1">
    <source>
        <dbReference type="ARBA" id="ARBA00023015"/>
    </source>
</evidence>
<dbReference type="SUPFAM" id="SSF46785">
    <property type="entry name" value="Winged helix' DNA-binding domain"/>
    <property type="match status" value="1"/>
</dbReference>
<dbReference type="Proteomes" id="UP000652760">
    <property type="component" value="Unassembled WGS sequence"/>
</dbReference>
<dbReference type="SUPFAM" id="SSF51206">
    <property type="entry name" value="cAMP-binding domain-like"/>
    <property type="match status" value="1"/>
</dbReference>
<dbReference type="CDD" id="cd00038">
    <property type="entry name" value="CAP_ED"/>
    <property type="match status" value="1"/>
</dbReference>
<dbReference type="InterPro" id="IPR050397">
    <property type="entry name" value="Env_Response_Regulators"/>
</dbReference>